<dbReference type="AlphaFoldDB" id="A0A653AGG4"/>
<proteinExistence type="predicted"/>
<dbReference type="InterPro" id="IPR019861">
    <property type="entry name" value="PorP/SprF_Bacteroidetes"/>
</dbReference>
<gene>
    <name evidence="2" type="ORF">TRIP_D420045</name>
</gene>
<dbReference type="EMBL" id="UPXZ01000037">
    <property type="protein sequence ID" value="VBB47098.1"/>
    <property type="molecule type" value="Genomic_DNA"/>
</dbReference>
<feature type="signal peptide" evidence="1">
    <location>
        <begin position="1"/>
        <end position="20"/>
    </location>
</feature>
<reference evidence="2" key="1">
    <citation type="submission" date="2018-07" db="EMBL/GenBank/DDBJ databases">
        <authorList>
            <consortium name="Genoscope - CEA"/>
            <person name="William W."/>
        </authorList>
    </citation>
    <scope>NUCLEOTIDE SEQUENCE</scope>
    <source>
        <strain evidence="2">IK1</strain>
    </source>
</reference>
<name>A0A653AGG4_9BACT</name>
<evidence type="ECO:0000313" key="2">
    <source>
        <dbReference type="EMBL" id="VBB47098.1"/>
    </source>
</evidence>
<dbReference type="NCBIfam" id="TIGR03519">
    <property type="entry name" value="T9SS_PorP_fam"/>
    <property type="match status" value="1"/>
</dbReference>
<accession>A0A653AGG4</accession>
<feature type="chain" id="PRO_5025016211" evidence="1">
    <location>
        <begin position="21"/>
        <end position="316"/>
    </location>
</feature>
<organism evidence="2">
    <name type="scientific">uncultured Paludibacter sp</name>
    <dbReference type="NCBI Taxonomy" id="497635"/>
    <lineage>
        <taxon>Bacteria</taxon>
        <taxon>Pseudomonadati</taxon>
        <taxon>Bacteroidota</taxon>
        <taxon>Bacteroidia</taxon>
        <taxon>Bacteroidales</taxon>
        <taxon>Paludibacteraceae</taxon>
        <taxon>Paludibacter</taxon>
        <taxon>environmental samples</taxon>
    </lineage>
</organism>
<dbReference type="Pfam" id="PF11751">
    <property type="entry name" value="PorP_SprF"/>
    <property type="match status" value="1"/>
</dbReference>
<evidence type="ECO:0000256" key="1">
    <source>
        <dbReference type="SAM" id="SignalP"/>
    </source>
</evidence>
<protein>
    <submittedName>
        <fullName evidence="2">Putative membrane protein</fullName>
    </submittedName>
</protein>
<sequence length="316" mass="36240">MKKRISVYIYIILSLIPAVAFSQSDISMATQWYNRGNYNPASIARTDYAYLFANTRKQWLGVEGSPTIFNVQASMYNNSLKSAFGVSIVNDVIGITNSFNPMFSYAYRISNDPSWALSFGLSLGIFNRTIDISRYSPVDDNDQTLYQDVDPETTPDANFGVEFQNKHFIFGASTTHLFSMNKPDSLFLNANHRYVYGIYKNTNSELFNYYLGLQMVNHYNIYLLESNAVVRFKVPTGLQNGSRELFDIGLKYRSSKQMTALFGINITNSFRIGYAFDQTLRSGYNQNGTHEIMLEYRIPLKSAECEACRDQELWYR</sequence>
<keyword evidence="1" id="KW-0732">Signal</keyword>